<organism evidence="1 2">
    <name type="scientific">Bifidobacterium pseudolongum subsp. globosum</name>
    <dbReference type="NCBI Taxonomy" id="1690"/>
    <lineage>
        <taxon>Bacteria</taxon>
        <taxon>Bacillati</taxon>
        <taxon>Actinomycetota</taxon>
        <taxon>Actinomycetes</taxon>
        <taxon>Bifidobacteriales</taxon>
        <taxon>Bifidobacteriaceae</taxon>
        <taxon>Bifidobacterium</taxon>
    </lineage>
</organism>
<accession>A0A4Q5A5C5</accession>
<gene>
    <name evidence="1" type="ORF">PG2071B_1553</name>
</gene>
<comment type="caution">
    <text evidence="1">The sequence shown here is derived from an EMBL/GenBank/DDBJ whole genome shotgun (WGS) entry which is preliminary data.</text>
</comment>
<reference evidence="1 2" key="1">
    <citation type="submission" date="2018-12" db="EMBL/GenBank/DDBJ databases">
        <title>Unveiling genomic diversity among members of the Bifidobacterium pseudolongum species, a widely distributed gut commensal of the animal kingdom.</title>
        <authorList>
            <person name="Lugli G.A."/>
            <person name="Duranti S."/>
            <person name="Albert K."/>
            <person name="Mancabelli L."/>
            <person name="Napoli S."/>
            <person name="Viappiani A."/>
            <person name="Anzalone R."/>
            <person name="Longhi G."/>
            <person name="Milani C."/>
            <person name="Turroni F."/>
            <person name="Alessandri G."/>
            <person name="Sela D.A."/>
            <person name="Van Sinderen D."/>
            <person name="Ventura M."/>
        </authorList>
    </citation>
    <scope>NUCLEOTIDE SEQUENCE [LARGE SCALE GENOMIC DNA]</scope>
    <source>
        <strain evidence="1 2">2071B</strain>
    </source>
</reference>
<dbReference type="EMBL" id="RYUM01000023">
    <property type="protein sequence ID" value="RYQ16976.1"/>
    <property type="molecule type" value="Genomic_DNA"/>
</dbReference>
<dbReference type="Proteomes" id="UP000291187">
    <property type="component" value="Unassembled WGS sequence"/>
</dbReference>
<evidence type="ECO:0000313" key="1">
    <source>
        <dbReference type="EMBL" id="RYQ16976.1"/>
    </source>
</evidence>
<dbReference type="AlphaFoldDB" id="A0A4Q5A5C5"/>
<proteinExistence type="predicted"/>
<sequence length="67" mass="7408">MSETQVWVEPIEGYPGFYRLCVESGDCQSRAVLNDVLLRSLVASAHEARELSGFVRGRGNGVNTRSH</sequence>
<name>A0A4Q5A5C5_9BIFI</name>
<evidence type="ECO:0000313" key="2">
    <source>
        <dbReference type="Proteomes" id="UP000291187"/>
    </source>
</evidence>
<protein>
    <submittedName>
        <fullName evidence="1">Uncharacterized protein</fullName>
    </submittedName>
</protein>